<evidence type="ECO:0008006" key="4">
    <source>
        <dbReference type="Google" id="ProtNLM"/>
    </source>
</evidence>
<dbReference type="Ensembl" id="ENSLLET00000043996.1">
    <property type="protein sequence ID" value="ENSLLEP00000042305.1"/>
    <property type="gene ID" value="ENSLLEG00000026843.1"/>
</dbReference>
<name>A0A8C5QU01_9ANUR</name>
<evidence type="ECO:0000313" key="3">
    <source>
        <dbReference type="Proteomes" id="UP000694569"/>
    </source>
</evidence>
<dbReference type="PANTHER" id="PTHR46984">
    <property type="entry name" value="LEUCINE-RICH REPEAT-CONTAINING PROTEIN 71"/>
    <property type="match status" value="1"/>
</dbReference>
<feature type="region of interest" description="Disordered" evidence="1">
    <location>
        <begin position="324"/>
        <end position="441"/>
    </location>
</feature>
<proteinExistence type="predicted"/>
<evidence type="ECO:0000256" key="1">
    <source>
        <dbReference type="SAM" id="MobiDB-lite"/>
    </source>
</evidence>
<dbReference type="InterPro" id="IPR001611">
    <property type="entry name" value="Leu-rich_rpt"/>
</dbReference>
<reference evidence="2" key="1">
    <citation type="submission" date="2025-08" db="UniProtKB">
        <authorList>
            <consortium name="Ensembl"/>
        </authorList>
    </citation>
    <scope>IDENTIFICATION</scope>
</reference>
<dbReference type="Proteomes" id="UP000694569">
    <property type="component" value="Unplaced"/>
</dbReference>
<dbReference type="InterPro" id="IPR053040">
    <property type="entry name" value="LRR-containing_protein_71"/>
</dbReference>
<evidence type="ECO:0000313" key="2">
    <source>
        <dbReference type="Ensembl" id="ENSLLEP00000042305.1"/>
    </source>
</evidence>
<keyword evidence="3" id="KW-1185">Reference proteome</keyword>
<dbReference type="PANTHER" id="PTHR46984:SF1">
    <property type="entry name" value="LEUCINE-RICH REPEAT-CONTAINING PROTEIN 71"/>
    <property type="match status" value="1"/>
</dbReference>
<dbReference type="SMART" id="SM00368">
    <property type="entry name" value="LRR_RI"/>
    <property type="match status" value="4"/>
</dbReference>
<dbReference type="Pfam" id="PF13516">
    <property type="entry name" value="LRR_6"/>
    <property type="match status" value="3"/>
</dbReference>
<dbReference type="AlphaFoldDB" id="A0A8C5QU01"/>
<dbReference type="Gene3D" id="3.80.10.10">
    <property type="entry name" value="Ribonuclease Inhibitor"/>
    <property type="match status" value="1"/>
</dbReference>
<feature type="region of interest" description="Disordered" evidence="1">
    <location>
        <begin position="530"/>
        <end position="549"/>
    </location>
</feature>
<feature type="compositionally biased region" description="Basic and acidic residues" evidence="1">
    <location>
        <begin position="367"/>
        <end position="380"/>
    </location>
</feature>
<feature type="compositionally biased region" description="Basic and acidic residues" evidence="1">
    <location>
        <begin position="338"/>
        <end position="348"/>
    </location>
</feature>
<reference evidence="2" key="2">
    <citation type="submission" date="2025-09" db="UniProtKB">
        <authorList>
            <consortium name="Ensembl"/>
        </authorList>
    </citation>
    <scope>IDENTIFICATION</scope>
</reference>
<sequence>MYTPPPVAGLAHSHSRHLPLVQAEAWLRCYGYRTPSLPAGCLESLTEFTRCPTALASLDRSALTAEEYQCTGVLEQDFIELCLRMGYIEVPKIMAHPTPATLANETDSVTDGPAGAGQTTDRFSFFRPKVQVVLESDDPKSVRELHIRGWKIDEKMMGILAKCLPALASLHTISWWNVGLTEDTFSWFLRILRQCPCVRVVCVEGSPLPQQSYHKLISDDLPLTSITLRTNMVDDEGARLISQALQSLQVTNKNLVSLNLAFNHVSDRGAGYIAEALRLHRSLLSLNLAGNRVGDKGALALAEILRHFPLTHKEIVERRKILMEKELQKQPRSPATSQHEDSKSDRPPSHQNTEKSQAAKAMKVSGKKKEKDTPKKEDKSTTNNHATSSTTSLSAQAKKEDTKAARKQLANPDPKPVRGKPVKSATKRGAVSEQEPEPSEVTNPLLEAAESRHGQIFLYGNKVLMNLNVSGNRITEDGLSGFLSSMETQVRESKLIPGTRTPTGLLRLSLARNSFSPSSPVFLRLQELMLGRDPTSNPPSTEETAKDPQ</sequence>
<feature type="compositionally biased region" description="Low complexity" evidence="1">
    <location>
        <begin position="381"/>
        <end position="395"/>
    </location>
</feature>
<dbReference type="GeneTree" id="ENSGT00440000034367"/>
<dbReference type="SUPFAM" id="SSF52047">
    <property type="entry name" value="RNI-like"/>
    <property type="match status" value="1"/>
</dbReference>
<accession>A0A8C5QU01</accession>
<organism evidence="2 3">
    <name type="scientific">Leptobrachium leishanense</name>
    <name type="common">Leishan spiny toad</name>
    <dbReference type="NCBI Taxonomy" id="445787"/>
    <lineage>
        <taxon>Eukaryota</taxon>
        <taxon>Metazoa</taxon>
        <taxon>Chordata</taxon>
        <taxon>Craniata</taxon>
        <taxon>Vertebrata</taxon>
        <taxon>Euteleostomi</taxon>
        <taxon>Amphibia</taxon>
        <taxon>Batrachia</taxon>
        <taxon>Anura</taxon>
        <taxon>Pelobatoidea</taxon>
        <taxon>Megophryidae</taxon>
        <taxon>Leptobrachium</taxon>
    </lineage>
</organism>
<protein>
    <recommendedName>
        <fullName evidence="4">Leucine-rich repeat-containing protein 71</fullName>
    </recommendedName>
</protein>
<dbReference type="InterPro" id="IPR032675">
    <property type="entry name" value="LRR_dom_sf"/>
</dbReference>